<sequence>MRTNRKRFLAVIILTAFILINLFSASINVEAIISASHQELLMMAELRKLDVQDKSDDEIKQLLLNYEGLELKEEEKQEEKANEYNMEILSANSMSILSNNNILLEGDVKVSFSFSEQDSPKILSANKMIVDPNVKSVTAYSNVKFEDKDSKSGLSEITADVVTYSYSAGDLIVTGGSTESERKNNEDEKIVFSTSADILNYRNKDSGLFFTDGSITTDKEKSLSTISAKEIAILDGGDMFLSNAYLKIGRVPIIYLPFFFYPGSRLALNPAFGFNSARGLFASATIELFGTYPSFTEDSEESSFASLLKSEDSKNLVSNGLYYDKSDKEESSFDKWVKKNGNYFTLLFDAYEKYGLHLGYDLLIKSDKFKILSKSGLAYSNPNNNIYNKELRYYSNSEISLNFTDLKLNAKIPFYSDPEVNKKYSSRLTSFSIDSFLGAAQKFPEESSTITSYEMVLNSSLSLPRKLKPSFIDSASISKLELKGKYNYSISEQKYLIEDIYLPNITANISGTIFSFSESVKENKEEKDKEIAFSDYFILSDPLLSNMYESKSSSKTNSKQSSLSLKYSINEELNNSFDRDEKQKKLINEILKNNISGKITLQGNIKNTFSFTQIITPEYIHTFDEVKKETKDNLTFRSDTTLSLPFIGITYNLNSYLYKQEAIKLDEKYSEKQTYWAFDKDNIKAHSISFSKSYDLSIGIINPSLKYTLKPLTQAITAGLSYKLYDFTLSFSWYFKQQDEIIKSDDIKLSIGYLSKYFTYSLSLTYKSSIYDKADFFKPLSFNSSISLRTEDKKYSLTEYIKYVYENNGIYNSIDELTTTLVSPYLTLSYSGSYIDKKYSHTSFDLSSKIKTNTMYSWHNRILTQFAIDSKFHYAFENHYATNLSLTFSLNFKIQEFLAINLSVKTTNNSFYKYYDDKDNLNFSLIWQDLKNSFDFLSNGRYNTGFTMDSLSIELVHYMTDWNLYCKYSASIVSSQAGYEWIPTVSIFLKWKTIPDLKIDENYKQSSLGEWEATSTVYGKK</sequence>
<name>A0A7X2PBR6_9SPIO</name>
<comment type="caution">
    <text evidence="1">The sequence shown here is derived from an EMBL/GenBank/DDBJ whole genome shotgun (WGS) entry which is preliminary data.</text>
</comment>
<evidence type="ECO:0000313" key="1">
    <source>
        <dbReference type="EMBL" id="MSU05985.1"/>
    </source>
</evidence>
<dbReference type="RefSeq" id="WP_154424945.1">
    <property type="nucleotide sequence ID" value="NZ_VUNN01000005.1"/>
</dbReference>
<protein>
    <submittedName>
        <fullName evidence="1">LPS-assembly protein LptD</fullName>
    </submittedName>
</protein>
<dbReference type="EMBL" id="VUNN01000005">
    <property type="protein sequence ID" value="MSU05985.1"/>
    <property type="molecule type" value="Genomic_DNA"/>
</dbReference>
<accession>A0A7X2PBR6</accession>
<evidence type="ECO:0000313" key="2">
    <source>
        <dbReference type="Proteomes" id="UP000460549"/>
    </source>
</evidence>
<gene>
    <name evidence="1" type="ORF">FYJ80_04220</name>
</gene>
<dbReference type="Proteomes" id="UP000460549">
    <property type="component" value="Unassembled WGS sequence"/>
</dbReference>
<dbReference type="AlphaFoldDB" id="A0A7X2PBR6"/>
<organism evidence="1 2">
    <name type="scientific">Bullifex porci</name>
    <dbReference type="NCBI Taxonomy" id="2606638"/>
    <lineage>
        <taxon>Bacteria</taxon>
        <taxon>Pseudomonadati</taxon>
        <taxon>Spirochaetota</taxon>
        <taxon>Spirochaetia</taxon>
        <taxon>Spirochaetales</taxon>
        <taxon>Spirochaetaceae</taxon>
        <taxon>Bullifex</taxon>
    </lineage>
</organism>
<proteinExistence type="predicted"/>
<reference evidence="1 2" key="1">
    <citation type="submission" date="2019-08" db="EMBL/GenBank/DDBJ databases">
        <title>In-depth cultivation of the pig gut microbiome towards novel bacterial diversity and tailored functional studies.</title>
        <authorList>
            <person name="Wylensek D."/>
            <person name="Hitch T.C.A."/>
            <person name="Clavel T."/>
        </authorList>
    </citation>
    <scope>NUCLEOTIDE SEQUENCE [LARGE SCALE GENOMIC DNA]</scope>
    <source>
        <strain evidence="1 2">NM-380-WT-3C1</strain>
    </source>
</reference>
<keyword evidence="2" id="KW-1185">Reference proteome</keyword>